<dbReference type="PANTHER" id="PTHR42733">
    <property type="entry name" value="DJ-1 PROTEIN"/>
    <property type="match status" value="1"/>
</dbReference>
<evidence type="ECO:0000313" key="5">
    <source>
        <dbReference type="Proteomes" id="UP000327478"/>
    </source>
</evidence>
<reference evidence="5 6" key="1">
    <citation type="submission" date="2019-10" db="EMBL/GenBank/DDBJ databases">
        <authorList>
            <person name="Dong K."/>
        </authorList>
    </citation>
    <scope>NUCLEOTIDE SEQUENCE [LARGE SCALE GENOMIC DNA]</scope>
    <source>
        <strain evidence="5">dk386</strain>
        <strain evidence="4">Dk386</strain>
        <strain evidence="6">dk771</strain>
        <strain evidence="3">Dk771</strain>
    </source>
</reference>
<dbReference type="EMBL" id="CP045650">
    <property type="protein sequence ID" value="QGA11400.1"/>
    <property type="molecule type" value="Genomic_DNA"/>
</dbReference>
<dbReference type="PANTHER" id="PTHR42733:SF2">
    <property type="entry name" value="DJ-1_THIJ_PFPI FAMILY PROTEIN"/>
    <property type="match status" value="1"/>
</dbReference>
<dbReference type="Gene3D" id="3.40.50.880">
    <property type="match status" value="1"/>
</dbReference>
<dbReference type="EMBL" id="WITK01000020">
    <property type="protein sequence ID" value="MQW92962.1"/>
    <property type="molecule type" value="Genomic_DNA"/>
</dbReference>
<dbReference type="RefSeq" id="WP_153371793.1">
    <property type="nucleotide sequence ID" value="NZ_CP045650.1"/>
</dbReference>
<evidence type="ECO:0000313" key="6">
    <source>
        <dbReference type="Proteomes" id="UP000480556"/>
    </source>
</evidence>
<dbReference type="InterPro" id="IPR006286">
    <property type="entry name" value="C56_PfpI-like"/>
</dbReference>
<sequence>MPKRIAVLVTSNYQDHEYSEPVEAFRAARHSICNIEYTAGKVVHGAKYRSAVTIDRNIGQVSIDDFDALLIPGGESPLHFSQDSTTLKFIQAFNQANKTIFSLDDASLLLGAADVLNNRMITSIRAHHQQLTDMGAKYYDAELVNDNNQIISSRAPADLKVFIHECLQALRS</sequence>
<dbReference type="SUPFAM" id="SSF52317">
    <property type="entry name" value="Class I glutamine amidotransferase-like"/>
    <property type="match status" value="1"/>
</dbReference>
<dbReference type="InterPro" id="IPR029062">
    <property type="entry name" value="Class_I_gatase-like"/>
</dbReference>
<dbReference type="InterPro" id="IPR002818">
    <property type="entry name" value="DJ-1/PfpI"/>
</dbReference>
<dbReference type="Proteomes" id="UP000480556">
    <property type="component" value="Unassembled WGS sequence"/>
</dbReference>
<protein>
    <submittedName>
        <fullName evidence="3">Peptidase</fullName>
    </submittedName>
</protein>
<feature type="domain" description="DJ-1/PfpI" evidence="2">
    <location>
        <begin position="3"/>
        <end position="168"/>
    </location>
</feature>
<evidence type="ECO:0000313" key="3">
    <source>
        <dbReference type="EMBL" id="MQW92962.1"/>
    </source>
</evidence>
<evidence type="ECO:0000256" key="1">
    <source>
        <dbReference type="ARBA" id="ARBA00008542"/>
    </source>
</evidence>
<proteinExistence type="inferred from homology"/>
<dbReference type="Proteomes" id="UP000327478">
    <property type="component" value="Chromosome"/>
</dbReference>
<dbReference type="Pfam" id="PF01965">
    <property type="entry name" value="DJ-1_PfpI"/>
    <property type="match status" value="1"/>
</dbReference>
<name>A0A5Q0P4T6_9GAMM</name>
<evidence type="ECO:0000259" key="2">
    <source>
        <dbReference type="Pfam" id="PF01965"/>
    </source>
</evidence>
<accession>A0A5Q0P4T6</accession>
<keyword evidence="5" id="KW-1185">Reference proteome</keyword>
<dbReference type="AlphaFoldDB" id="A0A5Q0P4T6"/>
<organism evidence="3 6">
    <name type="scientific">Acinetobacter wanghuae</name>
    <dbReference type="NCBI Taxonomy" id="2662362"/>
    <lineage>
        <taxon>Bacteria</taxon>
        <taxon>Pseudomonadati</taxon>
        <taxon>Pseudomonadota</taxon>
        <taxon>Gammaproteobacteria</taxon>
        <taxon>Moraxellales</taxon>
        <taxon>Moraxellaceae</taxon>
        <taxon>Acinetobacter</taxon>
    </lineage>
</organism>
<comment type="similarity">
    <text evidence="1">Belongs to the peptidase C56 family.</text>
</comment>
<evidence type="ECO:0000313" key="4">
    <source>
        <dbReference type="EMBL" id="QGA11400.1"/>
    </source>
</evidence>
<gene>
    <name evidence="4" type="ORF">GFH30_08330</name>
    <name evidence="3" type="ORF">GHJ48_11280</name>
</gene>